<dbReference type="Proteomes" id="UP000615613">
    <property type="component" value="Chromosome"/>
</dbReference>
<evidence type="ECO:0000313" key="4">
    <source>
        <dbReference type="Proteomes" id="UP000615613"/>
    </source>
</evidence>
<evidence type="ECO:0000313" key="3">
    <source>
        <dbReference type="EMBL" id="QXH85641.1"/>
    </source>
</evidence>
<keyword evidence="1" id="KW-0812">Transmembrane</keyword>
<keyword evidence="4" id="KW-1185">Reference proteome</keyword>
<dbReference type="KEGG" id="ptrt:HU722_0009225"/>
<dbReference type="EMBL" id="CP077084">
    <property type="protein sequence ID" value="QXH85641.1"/>
    <property type="molecule type" value="Genomic_DNA"/>
</dbReference>
<evidence type="ECO:0000313" key="2">
    <source>
        <dbReference type="EMBL" id="MBC3293480.1"/>
    </source>
</evidence>
<dbReference type="RefSeq" id="WP_065874944.1">
    <property type="nucleotide sequence ID" value="NZ_CP077084.1"/>
</dbReference>
<reference evidence="3" key="2">
    <citation type="submission" date="2021-06" db="EMBL/GenBank/DDBJ databases">
        <title>Updating the genus Pseudomonas: Description of 43 new species and partition of the Pseudomonas putida group.</title>
        <authorList>
            <person name="Girard L."/>
            <person name="Lood C."/>
            <person name="Vandamme P."/>
            <person name="Rokni-Zadeh H."/>
            <person name="van Noort V."/>
            <person name="Hofte M."/>
            <person name="Lavigne R."/>
            <person name="De Mot R."/>
        </authorList>
    </citation>
    <scope>NUCLEOTIDE SEQUENCE</scope>
    <source>
        <strain evidence="3">SWRI145</strain>
    </source>
</reference>
<keyword evidence="1" id="KW-1133">Transmembrane helix</keyword>
<protein>
    <submittedName>
        <fullName evidence="2">DUF1049 domain-containing protein</fullName>
    </submittedName>
</protein>
<feature type="transmembrane region" description="Helical" evidence="1">
    <location>
        <begin position="46"/>
        <end position="68"/>
    </location>
</feature>
<dbReference type="EMBL" id="JABWQF010000010">
    <property type="protein sequence ID" value="MBC3293480.1"/>
    <property type="molecule type" value="Genomic_DNA"/>
</dbReference>
<keyword evidence="1" id="KW-0472">Membrane</keyword>
<reference evidence="2" key="1">
    <citation type="journal article" date="2020" name="Microorganisms">
        <title>Reliable Identification of Environmental Pseudomonas Isolates Using the rpoD Gene.</title>
        <authorList>
            <consortium name="The Broad Institute Genome Sequencing Platform"/>
            <person name="Girard L."/>
            <person name="Lood C."/>
            <person name="Rokni-Zadeh H."/>
            <person name="van Noort V."/>
            <person name="Lavigne R."/>
            <person name="De Mot R."/>
        </authorList>
    </citation>
    <scope>NUCLEOTIDE SEQUENCE [LARGE SCALE GENOMIC DNA]</scope>
    <source>
        <strain evidence="2">SWRI145</strain>
    </source>
</reference>
<sequence>MRSRAKSVALIVIASFIALFVLAFVLENQQGASLAFFGWSTVELPISVFVTLALILGLLVGPVLALLVGRKALHYKG</sequence>
<evidence type="ECO:0000256" key="1">
    <source>
        <dbReference type="SAM" id="Phobius"/>
    </source>
</evidence>
<proteinExistence type="predicted"/>
<gene>
    <name evidence="3" type="ORF">HU722_0009225</name>
    <name evidence="2" type="ORF">HU722_18315</name>
</gene>
<feature type="transmembrane region" description="Helical" evidence="1">
    <location>
        <begin position="7"/>
        <end position="26"/>
    </location>
</feature>
<dbReference type="AlphaFoldDB" id="A0A8I0CXT3"/>
<name>A0A8I0CXT3_9PSED</name>
<organism evidence="2">
    <name type="scientific">Pseudomonas tritici</name>
    <dbReference type="NCBI Taxonomy" id="2745518"/>
    <lineage>
        <taxon>Bacteria</taxon>
        <taxon>Pseudomonadati</taxon>
        <taxon>Pseudomonadota</taxon>
        <taxon>Gammaproteobacteria</taxon>
        <taxon>Pseudomonadales</taxon>
        <taxon>Pseudomonadaceae</taxon>
        <taxon>Pseudomonas</taxon>
    </lineage>
</organism>
<accession>A0A8I0CXT3</accession>